<keyword evidence="4" id="KW-1185">Reference proteome</keyword>
<keyword evidence="1" id="KW-1133">Transmembrane helix</keyword>
<feature type="transmembrane region" description="Helical" evidence="1">
    <location>
        <begin position="321"/>
        <end position="343"/>
    </location>
</feature>
<dbReference type="STRING" id="260086.SAMN05216207_102619"/>
<feature type="transmembrane region" description="Helical" evidence="1">
    <location>
        <begin position="210"/>
        <end position="234"/>
    </location>
</feature>
<dbReference type="PANTHER" id="PTHR36927:SF4">
    <property type="entry name" value="BLR5718 PROTEIN"/>
    <property type="match status" value="1"/>
</dbReference>
<gene>
    <name evidence="3" type="ORF">SAMN05216207_102619</name>
</gene>
<feature type="domain" description="Acyltransferase 3" evidence="2">
    <location>
        <begin position="26"/>
        <end position="363"/>
    </location>
</feature>
<reference evidence="3 4" key="1">
    <citation type="submission" date="2016-10" db="EMBL/GenBank/DDBJ databases">
        <authorList>
            <person name="de Groot N.N."/>
        </authorList>
    </citation>
    <scope>NUCLEOTIDE SEQUENCE [LARGE SCALE GENOMIC DNA]</scope>
    <source>
        <strain evidence="3 4">CGMCC 4.1877</strain>
    </source>
</reference>
<feature type="transmembrane region" description="Helical" evidence="1">
    <location>
        <begin position="246"/>
        <end position="267"/>
    </location>
</feature>
<name>A0A1I5DEY0_PSUAM</name>
<accession>A0A1I5DEY0</accession>
<evidence type="ECO:0000259" key="2">
    <source>
        <dbReference type="Pfam" id="PF01757"/>
    </source>
</evidence>
<sequence length="377" mass="39190">MTTTGERAGPAGAEGAEGALPGFRTAWPDAVRVVLTALVIVHHCAVTYSHIPAWTYHEPPADGSASLLDLVVVLNQAWFMGAFFLISGWFVPGSVDRHGVAGFVRGRLLRLGVPFLAFVLLLKPIYYLPAAGGQENPLWFALTALDPGPLWFVLLLLVFSLVYAGLRAAGALRPGGAPGRVPGVLAIAAAGLALGAVTWAWWVVVPNGTFWTVLPSAGSLPQYALCFALGVAGGRRGWFDRLRPRTGVTAAVIAVLLAPLLVGVGLLGGEAAAGGGTAISAVAAVLHGLFALCAIVVVLVAARRWLDRPGPRARFLSTNAYAVYVLHAPIVAWLGVALAAVTAPAAVKALILFALAAPLCWTAAAALRRIGPVRRIL</sequence>
<evidence type="ECO:0000313" key="4">
    <source>
        <dbReference type="Proteomes" id="UP000199614"/>
    </source>
</evidence>
<feature type="transmembrane region" description="Helical" evidence="1">
    <location>
        <begin position="181"/>
        <end position="204"/>
    </location>
</feature>
<evidence type="ECO:0000256" key="1">
    <source>
        <dbReference type="SAM" id="Phobius"/>
    </source>
</evidence>
<dbReference type="InterPro" id="IPR002656">
    <property type="entry name" value="Acyl_transf_3_dom"/>
</dbReference>
<protein>
    <submittedName>
        <fullName evidence="3">Fucose 4-O-acetylase</fullName>
    </submittedName>
</protein>
<evidence type="ECO:0000313" key="3">
    <source>
        <dbReference type="EMBL" id="SFN97805.1"/>
    </source>
</evidence>
<feature type="transmembrane region" description="Helical" evidence="1">
    <location>
        <begin position="149"/>
        <end position="169"/>
    </location>
</feature>
<organism evidence="3 4">
    <name type="scientific">Pseudonocardia ammonioxydans</name>
    <dbReference type="NCBI Taxonomy" id="260086"/>
    <lineage>
        <taxon>Bacteria</taxon>
        <taxon>Bacillati</taxon>
        <taxon>Actinomycetota</taxon>
        <taxon>Actinomycetes</taxon>
        <taxon>Pseudonocardiales</taxon>
        <taxon>Pseudonocardiaceae</taxon>
        <taxon>Pseudonocardia</taxon>
    </lineage>
</organism>
<feature type="transmembrane region" description="Helical" evidence="1">
    <location>
        <begin position="279"/>
        <end position="301"/>
    </location>
</feature>
<dbReference type="Proteomes" id="UP000199614">
    <property type="component" value="Unassembled WGS sequence"/>
</dbReference>
<dbReference type="PANTHER" id="PTHR36927">
    <property type="entry name" value="BLR4337 PROTEIN"/>
    <property type="match status" value="1"/>
</dbReference>
<dbReference type="RefSeq" id="WP_093348617.1">
    <property type="nucleotide sequence ID" value="NZ_FOUY01000026.1"/>
</dbReference>
<feature type="transmembrane region" description="Helical" evidence="1">
    <location>
        <begin position="111"/>
        <end position="129"/>
    </location>
</feature>
<feature type="transmembrane region" description="Helical" evidence="1">
    <location>
        <begin position="30"/>
        <end position="51"/>
    </location>
</feature>
<dbReference type="Pfam" id="PF01757">
    <property type="entry name" value="Acyl_transf_3"/>
    <property type="match status" value="1"/>
</dbReference>
<keyword evidence="1" id="KW-0472">Membrane</keyword>
<feature type="transmembrane region" description="Helical" evidence="1">
    <location>
        <begin position="71"/>
        <end position="91"/>
    </location>
</feature>
<dbReference type="GO" id="GO:0016747">
    <property type="term" value="F:acyltransferase activity, transferring groups other than amino-acyl groups"/>
    <property type="evidence" value="ECO:0007669"/>
    <property type="project" value="InterPro"/>
</dbReference>
<proteinExistence type="predicted"/>
<dbReference type="OrthoDB" id="7375713at2"/>
<keyword evidence="1" id="KW-0812">Transmembrane</keyword>
<feature type="transmembrane region" description="Helical" evidence="1">
    <location>
        <begin position="349"/>
        <end position="367"/>
    </location>
</feature>
<dbReference type="AlphaFoldDB" id="A0A1I5DEY0"/>
<dbReference type="InterPro" id="IPR050623">
    <property type="entry name" value="Glucan_succinyl_AcylTrfase"/>
</dbReference>
<dbReference type="EMBL" id="FOUY01000026">
    <property type="protein sequence ID" value="SFN97805.1"/>
    <property type="molecule type" value="Genomic_DNA"/>
</dbReference>